<dbReference type="InterPro" id="IPR058792">
    <property type="entry name" value="Beta-barrel_RND_2"/>
</dbReference>
<dbReference type="InterPro" id="IPR058625">
    <property type="entry name" value="MdtA-like_BSH"/>
</dbReference>
<accession>A0ABV7SYT7</accession>
<evidence type="ECO:0000256" key="2">
    <source>
        <dbReference type="SAM" id="SignalP"/>
    </source>
</evidence>
<dbReference type="Pfam" id="PF25954">
    <property type="entry name" value="Beta-barrel_RND_2"/>
    <property type="match status" value="1"/>
</dbReference>
<dbReference type="EMBL" id="JBHRXP010000009">
    <property type="protein sequence ID" value="MFC3582076.1"/>
    <property type="molecule type" value="Genomic_DNA"/>
</dbReference>
<evidence type="ECO:0000313" key="6">
    <source>
        <dbReference type="Proteomes" id="UP001595713"/>
    </source>
</evidence>
<evidence type="ECO:0000313" key="5">
    <source>
        <dbReference type="EMBL" id="MFC3582076.1"/>
    </source>
</evidence>
<dbReference type="RefSeq" id="WP_261294500.1">
    <property type="nucleotide sequence ID" value="NZ_JANQBK010000008.1"/>
</dbReference>
<proteinExistence type="inferred from homology"/>
<reference evidence="6" key="1">
    <citation type="journal article" date="2019" name="Int. J. Syst. Evol. Microbiol.">
        <title>The Global Catalogue of Microorganisms (GCM) 10K type strain sequencing project: providing services to taxonomists for standard genome sequencing and annotation.</title>
        <authorList>
            <consortium name="The Broad Institute Genomics Platform"/>
            <consortium name="The Broad Institute Genome Sequencing Center for Infectious Disease"/>
            <person name="Wu L."/>
            <person name="Ma J."/>
        </authorList>
    </citation>
    <scope>NUCLEOTIDE SEQUENCE [LARGE SCALE GENOMIC DNA]</scope>
    <source>
        <strain evidence="6">KCTC 42739</strain>
    </source>
</reference>
<evidence type="ECO:0000259" key="3">
    <source>
        <dbReference type="Pfam" id="PF25917"/>
    </source>
</evidence>
<dbReference type="Proteomes" id="UP001595713">
    <property type="component" value="Unassembled WGS sequence"/>
</dbReference>
<dbReference type="NCBIfam" id="TIGR01730">
    <property type="entry name" value="RND_mfp"/>
    <property type="match status" value="1"/>
</dbReference>
<evidence type="ECO:0000256" key="1">
    <source>
        <dbReference type="ARBA" id="ARBA00009477"/>
    </source>
</evidence>
<dbReference type="Gene3D" id="1.10.287.470">
    <property type="entry name" value="Helix hairpin bin"/>
    <property type="match status" value="1"/>
</dbReference>
<evidence type="ECO:0000259" key="4">
    <source>
        <dbReference type="Pfam" id="PF25954"/>
    </source>
</evidence>
<name>A0ABV7SYT7_9SPHN</name>
<dbReference type="Gene3D" id="2.40.30.170">
    <property type="match status" value="1"/>
</dbReference>
<keyword evidence="6" id="KW-1185">Reference proteome</keyword>
<protein>
    <submittedName>
        <fullName evidence="5">Efflux RND transporter periplasmic adaptor subunit</fullName>
    </submittedName>
</protein>
<dbReference type="SUPFAM" id="SSF111369">
    <property type="entry name" value="HlyD-like secretion proteins"/>
    <property type="match status" value="1"/>
</dbReference>
<dbReference type="InterPro" id="IPR006143">
    <property type="entry name" value="RND_pump_MFP"/>
</dbReference>
<feature type="domain" description="CusB-like beta-barrel" evidence="4">
    <location>
        <begin position="194"/>
        <end position="261"/>
    </location>
</feature>
<dbReference type="Gene3D" id="2.40.50.100">
    <property type="match status" value="1"/>
</dbReference>
<sequence length="344" mass="34988">MRLMAIGGLLVLAACGATTPAEPPAAPPQVRVAQIGVDQRAASVTGVGTVALRREAQLGFTSPGRIASISVREGDTVRRGQLLAALDTTAVSADVARIAAERSRAAAEYDRSAGLLAKGWVTQPRVESAKAALGAADAQLSAARFQASAARIVAPGPGTVLARLVEPGQVIAAGTPALIVGDQSSGYILRVPLSDRDAALLTLGAPARVTLAALDDAAITGQVAQIAGRADRATGTFAIEIGLPAEARLRSGQIGSATITARGAADSTIRVPAAAIFAARAGEAFVYVVDPRTRRTVLRKVTIAEAGDDGIRVTGGLARGEWVATSRVDRLKAGIVVAPIKPAR</sequence>
<dbReference type="PANTHER" id="PTHR30469">
    <property type="entry name" value="MULTIDRUG RESISTANCE PROTEIN MDTA"/>
    <property type="match status" value="1"/>
</dbReference>
<feature type="signal peptide" evidence="2">
    <location>
        <begin position="1"/>
        <end position="20"/>
    </location>
</feature>
<gene>
    <name evidence="5" type="ORF">ACFONA_18045</name>
</gene>
<comment type="caution">
    <text evidence="5">The sequence shown here is derived from an EMBL/GenBank/DDBJ whole genome shotgun (WGS) entry which is preliminary data.</text>
</comment>
<dbReference type="PROSITE" id="PS51257">
    <property type="entry name" value="PROKAR_LIPOPROTEIN"/>
    <property type="match status" value="1"/>
</dbReference>
<keyword evidence="2" id="KW-0732">Signal</keyword>
<feature type="chain" id="PRO_5045573313" evidence="2">
    <location>
        <begin position="21"/>
        <end position="344"/>
    </location>
</feature>
<dbReference type="Pfam" id="PF25917">
    <property type="entry name" value="BSH_RND"/>
    <property type="match status" value="1"/>
</dbReference>
<organism evidence="5 6">
    <name type="scientific">Sphingomonas hylomeconis</name>
    <dbReference type="NCBI Taxonomy" id="1395958"/>
    <lineage>
        <taxon>Bacteria</taxon>
        <taxon>Pseudomonadati</taxon>
        <taxon>Pseudomonadota</taxon>
        <taxon>Alphaproteobacteria</taxon>
        <taxon>Sphingomonadales</taxon>
        <taxon>Sphingomonadaceae</taxon>
        <taxon>Sphingomonas</taxon>
    </lineage>
</organism>
<dbReference type="Gene3D" id="2.40.420.20">
    <property type="match status" value="1"/>
</dbReference>
<comment type="similarity">
    <text evidence="1">Belongs to the membrane fusion protein (MFP) (TC 8.A.1) family.</text>
</comment>
<dbReference type="PANTHER" id="PTHR30469:SF15">
    <property type="entry name" value="HLYD FAMILY OF SECRETION PROTEINS"/>
    <property type="match status" value="1"/>
</dbReference>
<feature type="domain" description="Multidrug resistance protein MdtA-like barrel-sandwich hybrid" evidence="3">
    <location>
        <begin position="64"/>
        <end position="180"/>
    </location>
</feature>